<dbReference type="STRING" id="1458985.BJP34_29945"/>
<evidence type="ECO:0000313" key="6">
    <source>
        <dbReference type="EMBL" id="AOX03105.1"/>
    </source>
</evidence>
<dbReference type="NCBIfam" id="NF005673">
    <property type="entry name" value="PRK07455.1"/>
    <property type="match status" value="1"/>
</dbReference>
<keyword evidence="4" id="KW-0456">Lyase</keyword>
<dbReference type="InterPro" id="IPR013785">
    <property type="entry name" value="Aldolase_TIM"/>
</dbReference>
<dbReference type="CDD" id="cd00452">
    <property type="entry name" value="KDPG_aldolase"/>
    <property type="match status" value="1"/>
</dbReference>
<dbReference type="Gene3D" id="3.20.20.70">
    <property type="entry name" value="Aldolase class I"/>
    <property type="match status" value="1"/>
</dbReference>
<dbReference type="GO" id="GO:0016829">
    <property type="term" value="F:lyase activity"/>
    <property type="evidence" value="ECO:0007669"/>
    <property type="project" value="UniProtKB-KW"/>
</dbReference>
<evidence type="ECO:0000313" key="7">
    <source>
        <dbReference type="Proteomes" id="UP000177870"/>
    </source>
</evidence>
<dbReference type="Pfam" id="PF01081">
    <property type="entry name" value="Aldolase"/>
    <property type="match status" value="1"/>
</dbReference>
<dbReference type="EMBL" id="CP017599">
    <property type="protein sequence ID" value="AOX03105.1"/>
    <property type="molecule type" value="Genomic_DNA"/>
</dbReference>
<keyword evidence="5" id="KW-0119">Carbohydrate metabolism</keyword>
<dbReference type="KEGG" id="mpro:BJP34_29945"/>
<name>A0A1D8TZU0_9CYAN</name>
<protein>
    <submittedName>
        <fullName evidence="6">Keto-deoxy-phosphogluconate aldolase</fullName>
    </submittedName>
</protein>
<evidence type="ECO:0000256" key="3">
    <source>
        <dbReference type="ARBA" id="ARBA00011233"/>
    </source>
</evidence>
<dbReference type="InterPro" id="IPR000887">
    <property type="entry name" value="Aldlse_KDPG_KHG"/>
</dbReference>
<gene>
    <name evidence="6" type="ORF">BJP34_29945</name>
</gene>
<comment type="pathway">
    <text evidence="1">Carbohydrate acid metabolism.</text>
</comment>
<dbReference type="RefSeq" id="WP_070395497.1">
    <property type="nucleotide sequence ID" value="NZ_CP017599.1"/>
</dbReference>
<dbReference type="Proteomes" id="UP000177870">
    <property type="component" value="Chromosome"/>
</dbReference>
<dbReference type="NCBIfam" id="TIGR01182">
    <property type="entry name" value="eda"/>
    <property type="match status" value="1"/>
</dbReference>
<comment type="similarity">
    <text evidence="2">Belongs to the KHG/KDPG aldolase family.</text>
</comment>
<evidence type="ECO:0000256" key="4">
    <source>
        <dbReference type="ARBA" id="ARBA00023239"/>
    </source>
</evidence>
<proteinExistence type="inferred from homology"/>
<organism evidence="6 7">
    <name type="scientific">Moorena producens PAL-8-15-08-1</name>
    <dbReference type="NCBI Taxonomy" id="1458985"/>
    <lineage>
        <taxon>Bacteria</taxon>
        <taxon>Bacillati</taxon>
        <taxon>Cyanobacteriota</taxon>
        <taxon>Cyanophyceae</taxon>
        <taxon>Coleofasciculales</taxon>
        <taxon>Coleofasciculaceae</taxon>
        <taxon>Moorena</taxon>
    </lineage>
</organism>
<evidence type="ECO:0000256" key="5">
    <source>
        <dbReference type="ARBA" id="ARBA00023277"/>
    </source>
</evidence>
<evidence type="ECO:0000256" key="1">
    <source>
        <dbReference type="ARBA" id="ARBA00004761"/>
    </source>
</evidence>
<reference evidence="7" key="1">
    <citation type="submission" date="2016-10" db="EMBL/GenBank/DDBJ databases">
        <title>Comparative genomics uncovers the prolific and rare metabolic potential of the cyanobacterial genus Moorea.</title>
        <authorList>
            <person name="Leao T."/>
            <person name="Castelao G."/>
            <person name="Korobeynikov A."/>
            <person name="Monroe E.A."/>
            <person name="Podell S."/>
            <person name="Glukhov E."/>
            <person name="Allen E."/>
            <person name="Gerwick W.H."/>
            <person name="Gerwick L."/>
        </authorList>
    </citation>
    <scope>NUCLEOTIDE SEQUENCE [LARGE SCALE GENOMIC DNA]</scope>
    <source>
        <strain evidence="7">PAL-8-15-08-1</strain>
    </source>
</reference>
<dbReference type="PANTHER" id="PTHR30246">
    <property type="entry name" value="2-KETO-3-DEOXY-6-PHOSPHOGLUCONATE ALDOLASE"/>
    <property type="match status" value="1"/>
</dbReference>
<evidence type="ECO:0000256" key="2">
    <source>
        <dbReference type="ARBA" id="ARBA00006906"/>
    </source>
</evidence>
<dbReference type="SUPFAM" id="SSF51569">
    <property type="entry name" value="Aldolase"/>
    <property type="match status" value="1"/>
</dbReference>
<sequence>MRTDNWLNLLRQQRVIAVIRASSKSLGDQMAKTVATGGIRLIEITWNSADAPELISQLHKELPNCIIGTGTILNQSQLHQAIDVGAQFIFSPHVDTAVIKAAVAANVPVVPGALSPTEIVTAWDAGASCVKVFPIQAVGGASYIKALLGPLGHIPLIPTGGVTIDNAQELINIGAIAVGLSGNLFPQSLIDGGNWNAIAKRAKQLKQRLAPDSLS</sequence>
<dbReference type="AlphaFoldDB" id="A0A1D8TZU0"/>
<dbReference type="PANTHER" id="PTHR30246:SF1">
    <property type="entry name" value="2-DEHYDRO-3-DEOXY-6-PHOSPHOGALACTONATE ALDOLASE-RELATED"/>
    <property type="match status" value="1"/>
</dbReference>
<comment type="subunit">
    <text evidence="3">Homotrimer.</text>
</comment>
<dbReference type="OrthoDB" id="9802667at2"/>
<accession>A0A1D8TZU0</accession>